<keyword evidence="5" id="KW-1185">Reference proteome</keyword>
<dbReference type="PANTHER" id="PTHR46832:SF2">
    <property type="entry name" value="FUTALOSINE HYDROLASE"/>
    <property type="match status" value="1"/>
</dbReference>
<comment type="pathway">
    <text evidence="1">Quinol/quinone metabolism; menaquinone biosynthesis.</text>
</comment>
<evidence type="ECO:0000313" key="5">
    <source>
        <dbReference type="Proteomes" id="UP001560573"/>
    </source>
</evidence>
<keyword evidence="1 4" id="KW-0378">Hydrolase</keyword>
<dbReference type="NCBIfam" id="TIGR03664">
    <property type="entry name" value="fut_nucase"/>
    <property type="match status" value="1"/>
</dbReference>
<keyword evidence="4" id="KW-0326">Glycosidase</keyword>
<dbReference type="EC" id="3.2.2.26" evidence="1 2"/>
<dbReference type="Proteomes" id="UP001560573">
    <property type="component" value="Unassembled WGS sequence"/>
</dbReference>
<reference evidence="4 5" key="1">
    <citation type="submission" date="2023-07" db="EMBL/GenBank/DDBJ databases">
        <authorList>
            <person name="Lian W.-H."/>
        </authorList>
    </citation>
    <scope>NUCLEOTIDE SEQUENCE [LARGE SCALE GENOMIC DNA]</scope>
    <source>
        <strain evidence="4 5">SYSU DXS3180</strain>
    </source>
</reference>
<feature type="domain" description="Nucleoside phosphorylase" evidence="3">
    <location>
        <begin position="20"/>
        <end position="206"/>
    </location>
</feature>
<comment type="caution">
    <text evidence="4">The sequence shown here is derived from an EMBL/GenBank/DDBJ whole genome shotgun (WGS) entry which is preliminary data.</text>
</comment>
<dbReference type="PANTHER" id="PTHR46832">
    <property type="entry name" value="5'-METHYLTHIOADENOSINE/S-ADENOSYLHOMOCYSTEINE NUCLEOSIDASE"/>
    <property type="match status" value="1"/>
</dbReference>
<comment type="similarity">
    <text evidence="1">Belongs to the PNP/UDP phosphorylase family. Futalosine hydrolase subfamily.</text>
</comment>
<name>A0ABV3ZD67_9BACT</name>
<keyword evidence="1" id="KW-0474">Menaquinone biosynthesis</keyword>
<dbReference type="RefSeq" id="WP_369329225.1">
    <property type="nucleotide sequence ID" value="NZ_JAULBC010000002.1"/>
</dbReference>
<comment type="catalytic activity">
    <reaction evidence="1">
        <text>futalosine + H2O = dehypoxanthine futalosine + hypoxanthine</text>
        <dbReference type="Rhea" id="RHEA:25904"/>
        <dbReference type="ChEBI" id="CHEBI:15377"/>
        <dbReference type="ChEBI" id="CHEBI:17368"/>
        <dbReference type="ChEBI" id="CHEBI:58863"/>
        <dbReference type="ChEBI" id="CHEBI:58864"/>
        <dbReference type="EC" id="3.2.2.26"/>
    </reaction>
</comment>
<dbReference type="HAMAP" id="MF_00991">
    <property type="entry name" value="MqnB"/>
    <property type="match status" value="1"/>
</dbReference>
<evidence type="ECO:0000256" key="1">
    <source>
        <dbReference type="HAMAP-Rule" id="MF_00991"/>
    </source>
</evidence>
<dbReference type="SUPFAM" id="SSF53167">
    <property type="entry name" value="Purine and uridine phosphorylases"/>
    <property type="match status" value="1"/>
</dbReference>
<dbReference type="Pfam" id="PF01048">
    <property type="entry name" value="PNP_UDP_1"/>
    <property type="match status" value="1"/>
</dbReference>
<evidence type="ECO:0000313" key="4">
    <source>
        <dbReference type="EMBL" id="MEX6687821.1"/>
    </source>
</evidence>
<organism evidence="4 5">
    <name type="scientific">Danxiaibacter flavus</name>
    <dbReference type="NCBI Taxonomy" id="3049108"/>
    <lineage>
        <taxon>Bacteria</taxon>
        <taxon>Pseudomonadati</taxon>
        <taxon>Bacteroidota</taxon>
        <taxon>Chitinophagia</taxon>
        <taxon>Chitinophagales</taxon>
        <taxon>Chitinophagaceae</taxon>
        <taxon>Danxiaibacter</taxon>
    </lineage>
</organism>
<gene>
    <name evidence="1 4" type="primary">mqnB</name>
    <name evidence="4" type="ORF">QTN47_09970</name>
</gene>
<evidence type="ECO:0000259" key="3">
    <source>
        <dbReference type="Pfam" id="PF01048"/>
    </source>
</evidence>
<dbReference type="EMBL" id="JAULBC010000002">
    <property type="protein sequence ID" value="MEX6687821.1"/>
    <property type="molecule type" value="Genomic_DNA"/>
</dbReference>
<accession>A0ABV3ZD67</accession>
<dbReference type="InterPro" id="IPR000845">
    <property type="entry name" value="Nucleoside_phosphorylase_d"/>
</dbReference>
<dbReference type="InterPro" id="IPR035994">
    <property type="entry name" value="Nucleoside_phosphorylase_sf"/>
</dbReference>
<comment type="function">
    <text evidence="1">Catalyzes the hydrolysis of futalosine (FL) to dehypoxanthine futalosine (DHFL) and hypoxanthine, a step in the biosynthesis of menaquinone (MK, vitamin K2).</text>
</comment>
<protein>
    <recommendedName>
        <fullName evidence="1 2">Futalosine hydrolase</fullName>
        <shortName evidence="1">FL hydrolase</shortName>
        <ecNumber evidence="1 2">3.2.2.26</ecNumber>
    </recommendedName>
    <alternativeName>
        <fullName evidence="1">Futalosine nucleosidase</fullName>
    </alternativeName>
    <alternativeName>
        <fullName evidence="1">Menaquinone biosynthetic enzyme MqnB</fullName>
    </alternativeName>
</protein>
<dbReference type="GO" id="GO:0016798">
    <property type="term" value="F:hydrolase activity, acting on glycosyl bonds"/>
    <property type="evidence" value="ECO:0007669"/>
    <property type="project" value="UniProtKB-KW"/>
</dbReference>
<dbReference type="InterPro" id="IPR019963">
    <property type="entry name" value="FL_hydrolase_MqnB"/>
</dbReference>
<dbReference type="Gene3D" id="3.40.50.1580">
    <property type="entry name" value="Nucleoside phosphorylase domain"/>
    <property type="match status" value="1"/>
</dbReference>
<sequence>MRVVITAATAGEWMPSFQQISSLYTGESNRFKVSFQQSGVGMLASSVALTRLALEEKPDLIIQAGIAGCFDNNAVLGKVIAVKDDMAADIGVTEDGKWKDIFDLKLERPSNPPHQKKKLPNDFLDRYNLLKLPEVSAITINEITTSPQRAQQLIKKYNPFIESMEGAALHYVGRTFNIPFIQIRATSNYIGERNKANWKIKESIGNLNQTLLKYIDKLYRIA</sequence>
<proteinExistence type="inferred from homology"/>
<evidence type="ECO:0000256" key="2">
    <source>
        <dbReference type="NCBIfam" id="TIGR03664"/>
    </source>
</evidence>